<evidence type="ECO:0000259" key="1">
    <source>
        <dbReference type="PROSITE" id="PS50943"/>
    </source>
</evidence>
<feature type="domain" description="HTH cro/C1-type" evidence="1">
    <location>
        <begin position="29"/>
        <end position="80"/>
    </location>
</feature>
<name>A0A1C3N9L1_9ACTN</name>
<organism evidence="2 3">
    <name type="scientific">Micromonospora krabiensis</name>
    <dbReference type="NCBI Taxonomy" id="307121"/>
    <lineage>
        <taxon>Bacteria</taxon>
        <taxon>Bacillati</taxon>
        <taxon>Actinomycetota</taxon>
        <taxon>Actinomycetes</taxon>
        <taxon>Micromonosporales</taxon>
        <taxon>Micromonosporaceae</taxon>
        <taxon>Micromonospora</taxon>
    </lineage>
</organism>
<dbReference type="InterPro" id="IPR041413">
    <property type="entry name" value="MLTR_LBD"/>
</dbReference>
<dbReference type="Pfam" id="PF13560">
    <property type="entry name" value="HTH_31"/>
    <property type="match status" value="1"/>
</dbReference>
<gene>
    <name evidence="2" type="ORF">GA0070620_4833</name>
</gene>
<evidence type="ECO:0000313" key="2">
    <source>
        <dbReference type="EMBL" id="SBV29261.1"/>
    </source>
</evidence>
<dbReference type="Gene3D" id="1.10.260.40">
    <property type="entry name" value="lambda repressor-like DNA-binding domains"/>
    <property type="match status" value="1"/>
</dbReference>
<dbReference type="AlphaFoldDB" id="A0A1C3N9L1"/>
<evidence type="ECO:0000313" key="3">
    <source>
        <dbReference type="Proteomes" id="UP000199393"/>
    </source>
</evidence>
<keyword evidence="3" id="KW-1185">Reference proteome</keyword>
<accession>A0A1C3N9L1</accession>
<dbReference type="GO" id="GO:0003677">
    <property type="term" value="F:DNA binding"/>
    <property type="evidence" value="ECO:0007669"/>
    <property type="project" value="InterPro"/>
</dbReference>
<dbReference type="Proteomes" id="UP000199393">
    <property type="component" value="Chromosome I"/>
</dbReference>
<dbReference type="PANTHER" id="PTHR35010">
    <property type="entry name" value="BLL4672 PROTEIN-RELATED"/>
    <property type="match status" value="1"/>
</dbReference>
<protein>
    <submittedName>
        <fullName evidence="2">Helix-turn-helix domain-containing protein</fullName>
    </submittedName>
</protein>
<dbReference type="EMBL" id="LT598496">
    <property type="protein sequence ID" value="SBV29261.1"/>
    <property type="molecule type" value="Genomic_DNA"/>
</dbReference>
<dbReference type="SUPFAM" id="SSF47413">
    <property type="entry name" value="lambda repressor-like DNA-binding domains"/>
    <property type="match status" value="1"/>
</dbReference>
<dbReference type="Gene3D" id="3.30.450.180">
    <property type="match status" value="1"/>
</dbReference>
<dbReference type="PANTHER" id="PTHR35010:SF2">
    <property type="entry name" value="BLL4672 PROTEIN"/>
    <property type="match status" value="1"/>
</dbReference>
<dbReference type="InterPro" id="IPR001387">
    <property type="entry name" value="Cro/C1-type_HTH"/>
</dbReference>
<dbReference type="PATRIC" id="fig|307121.4.peg.4932"/>
<dbReference type="Pfam" id="PF17765">
    <property type="entry name" value="MLTR_LBD"/>
    <property type="match status" value="1"/>
</dbReference>
<dbReference type="InterPro" id="IPR010982">
    <property type="entry name" value="Lambda_DNA-bd_dom_sf"/>
</dbReference>
<dbReference type="CDD" id="cd00093">
    <property type="entry name" value="HTH_XRE"/>
    <property type="match status" value="1"/>
</dbReference>
<dbReference type="OrthoDB" id="4336585at2"/>
<dbReference type="PROSITE" id="PS50943">
    <property type="entry name" value="HTH_CROC1"/>
    <property type="match status" value="1"/>
</dbReference>
<sequence length="279" mass="31390">MGTPLGDFIRAKRDTIQPDSFGLPGRGRRRSPGLRRSDLATRAGISVEYLTRIEQGRDRNPSPGVLNAFADALDLDAAERIHLRYLAKITSGGCPGRARPVPPNRHVRPAVVETLRLLEPGVAFVTNRLGDVLAHTSGFELLMRDTGLMEGHPPNLTRFVFTDPRARTIFPDWDQVADERAFELWLGPSAETSEWFRAELAPVAGVEFTRRLNRHLPPPLVPLRVHHPVVEELRWHREKLELPKTDAQELVVLLPADDTTARSMDRLRRQSDRVLRAVG</sequence>
<dbReference type="STRING" id="307121.GA0070620_4833"/>
<reference evidence="3" key="1">
    <citation type="submission" date="2016-06" db="EMBL/GenBank/DDBJ databases">
        <authorList>
            <person name="Varghese N."/>
            <person name="Submissions Spin"/>
        </authorList>
    </citation>
    <scope>NUCLEOTIDE SEQUENCE [LARGE SCALE GENOMIC DNA]</scope>
    <source>
        <strain evidence="3">DSM 45344</strain>
    </source>
</reference>
<dbReference type="RefSeq" id="WP_091594442.1">
    <property type="nucleotide sequence ID" value="NZ_JBHRWG010000004.1"/>
</dbReference>
<dbReference type="SMART" id="SM00530">
    <property type="entry name" value="HTH_XRE"/>
    <property type="match status" value="1"/>
</dbReference>
<proteinExistence type="predicted"/>